<dbReference type="Gene3D" id="1.25.40.10">
    <property type="entry name" value="Tetratricopeptide repeat domain"/>
    <property type="match status" value="1"/>
</dbReference>
<dbReference type="PANTHER" id="PTHR45831:SF2">
    <property type="entry name" value="LD24721P"/>
    <property type="match status" value="1"/>
</dbReference>
<dbReference type="PANTHER" id="PTHR45831">
    <property type="entry name" value="LD24721P"/>
    <property type="match status" value="1"/>
</dbReference>
<keyword evidence="1" id="KW-0677">Repeat</keyword>
<dbReference type="InterPro" id="IPR011990">
    <property type="entry name" value="TPR-like_helical_dom_sf"/>
</dbReference>
<evidence type="ECO:0000256" key="3">
    <source>
        <dbReference type="SAM" id="MobiDB-lite"/>
    </source>
</evidence>
<dbReference type="Proteomes" id="UP000740883">
    <property type="component" value="Unassembled WGS sequence"/>
</dbReference>
<dbReference type="GO" id="GO:0072380">
    <property type="term" value="C:TRC complex"/>
    <property type="evidence" value="ECO:0007669"/>
    <property type="project" value="TreeGrafter"/>
</dbReference>
<evidence type="ECO:0000256" key="2">
    <source>
        <dbReference type="ARBA" id="ARBA00022803"/>
    </source>
</evidence>
<evidence type="ECO:0000313" key="4">
    <source>
        <dbReference type="EMBL" id="KAF9764349.1"/>
    </source>
</evidence>
<protein>
    <submittedName>
        <fullName evidence="4">Hsp70-Hsp90 organizing protein 3</fullName>
    </submittedName>
</protein>
<dbReference type="GO" id="GO:0016020">
    <property type="term" value="C:membrane"/>
    <property type="evidence" value="ECO:0007669"/>
    <property type="project" value="TreeGrafter"/>
</dbReference>
<dbReference type="GO" id="GO:0006620">
    <property type="term" value="P:post-translational protein targeting to endoplasmic reticulum membrane"/>
    <property type="evidence" value="ECO:0007669"/>
    <property type="project" value="TreeGrafter"/>
</dbReference>
<dbReference type="InterPro" id="IPR047150">
    <property type="entry name" value="SGT"/>
</dbReference>
<keyword evidence="5" id="KW-1185">Reference proteome</keyword>
<evidence type="ECO:0000313" key="5">
    <source>
        <dbReference type="Proteomes" id="UP000740883"/>
    </source>
</evidence>
<dbReference type="Pfam" id="PF13181">
    <property type="entry name" value="TPR_8"/>
    <property type="match status" value="1"/>
</dbReference>
<proteinExistence type="predicted"/>
<dbReference type="AlphaFoldDB" id="A0A9P6KZD9"/>
<organism evidence="4 5">
    <name type="scientific">Nosema granulosis</name>
    <dbReference type="NCBI Taxonomy" id="83296"/>
    <lineage>
        <taxon>Eukaryota</taxon>
        <taxon>Fungi</taxon>
        <taxon>Fungi incertae sedis</taxon>
        <taxon>Microsporidia</taxon>
        <taxon>Nosematidae</taxon>
        <taxon>Nosema</taxon>
    </lineage>
</organism>
<dbReference type="SUPFAM" id="SSF48452">
    <property type="entry name" value="TPR-like"/>
    <property type="match status" value="1"/>
</dbReference>
<dbReference type="GO" id="GO:0060090">
    <property type="term" value="F:molecular adaptor activity"/>
    <property type="evidence" value="ECO:0007669"/>
    <property type="project" value="TreeGrafter"/>
</dbReference>
<name>A0A9P6KZD9_9MICR</name>
<dbReference type="EMBL" id="SBJO01000027">
    <property type="protein sequence ID" value="KAF9764349.1"/>
    <property type="molecule type" value="Genomic_DNA"/>
</dbReference>
<reference evidence="4 5" key="1">
    <citation type="journal article" date="2020" name="Genome Biol. Evol.">
        <title>Comparative genomics of strictly vertically transmitted, feminizing microsporidia endosymbionts of amphipod crustaceans.</title>
        <authorList>
            <person name="Cormier A."/>
            <person name="Chebbi M.A."/>
            <person name="Giraud I."/>
            <person name="Wattier R."/>
            <person name="Teixeira M."/>
            <person name="Gilbert C."/>
            <person name="Rigaud T."/>
            <person name="Cordaux R."/>
        </authorList>
    </citation>
    <scope>NUCLEOTIDE SEQUENCE [LARGE SCALE GENOMIC DNA]</scope>
    <source>
        <strain evidence="4 5">Ou3-Ou53</strain>
    </source>
</reference>
<evidence type="ECO:0000256" key="1">
    <source>
        <dbReference type="ARBA" id="ARBA00022737"/>
    </source>
</evidence>
<dbReference type="InterPro" id="IPR019734">
    <property type="entry name" value="TPR_rpt"/>
</dbReference>
<sequence>MKHEDIVAYIETKKEYLDKTDFEMLSKILERMHVNEKKKLEEIKEKGDLEFRKGNYKEACELYTSYLAINKENHIIWSNRSAAYHKMAMTEESIEDCKEGLRLKPTFAKFYLRLGVLSRDTDIASAISYFERGLEVDPQHEVMREVLEEAKQKEKEATIPANVSEENLHPQAGELPNNSLKSKEEL</sequence>
<feature type="region of interest" description="Disordered" evidence="3">
    <location>
        <begin position="150"/>
        <end position="186"/>
    </location>
</feature>
<gene>
    <name evidence="4" type="primary">HOP3</name>
    <name evidence="4" type="ORF">NGRA_0640</name>
</gene>
<keyword evidence="2" id="KW-0802">TPR repeat</keyword>
<dbReference type="OrthoDB" id="2423701at2759"/>
<comment type="caution">
    <text evidence="4">The sequence shown here is derived from an EMBL/GenBank/DDBJ whole genome shotgun (WGS) entry which is preliminary data.</text>
</comment>
<accession>A0A9P6KZD9</accession>
<dbReference type="SMART" id="SM00028">
    <property type="entry name" value="TPR"/>
    <property type="match status" value="3"/>
</dbReference>